<accession>A0A9Q0I515</accession>
<organism evidence="1 2">
    <name type="scientific">Muraenolepis orangiensis</name>
    <name type="common">Patagonian moray cod</name>
    <dbReference type="NCBI Taxonomy" id="630683"/>
    <lineage>
        <taxon>Eukaryota</taxon>
        <taxon>Metazoa</taxon>
        <taxon>Chordata</taxon>
        <taxon>Craniata</taxon>
        <taxon>Vertebrata</taxon>
        <taxon>Euteleostomi</taxon>
        <taxon>Actinopterygii</taxon>
        <taxon>Neopterygii</taxon>
        <taxon>Teleostei</taxon>
        <taxon>Neoteleostei</taxon>
        <taxon>Acanthomorphata</taxon>
        <taxon>Zeiogadaria</taxon>
        <taxon>Gadariae</taxon>
        <taxon>Gadiformes</taxon>
        <taxon>Muraenolepidoidei</taxon>
        <taxon>Muraenolepididae</taxon>
        <taxon>Muraenolepis</taxon>
    </lineage>
</organism>
<proteinExistence type="predicted"/>
<evidence type="ECO:0000313" key="2">
    <source>
        <dbReference type="Proteomes" id="UP001148018"/>
    </source>
</evidence>
<reference evidence="1" key="1">
    <citation type="submission" date="2022-07" db="EMBL/GenBank/DDBJ databases">
        <title>Chromosome-level genome of Muraenolepis orangiensis.</title>
        <authorList>
            <person name="Kim J."/>
        </authorList>
    </citation>
    <scope>NUCLEOTIDE SEQUENCE</scope>
    <source>
        <strain evidence="1">KU_S4_2022</strain>
        <tissue evidence="1">Muscle</tissue>
    </source>
</reference>
<protein>
    <submittedName>
        <fullName evidence="1">Uncharacterized protein</fullName>
    </submittedName>
</protein>
<dbReference type="AlphaFoldDB" id="A0A9Q0I515"/>
<gene>
    <name evidence="1" type="ORF">NHX12_014254</name>
</gene>
<sequence length="84" mass="8898">MDPDPEPVPVPFWDGVDSLDLGGVPALPSAFFVSGDMEVGLIHQPQTPASRCVDTTGLSEGSIAVTNARHNPERFQTRPPLCGV</sequence>
<name>A0A9Q0I515_9TELE</name>
<dbReference type="EMBL" id="JANIIK010000118">
    <property type="protein sequence ID" value="KAJ3585535.1"/>
    <property type="molecule type" value="Genomic_DNA"/>
</dbReference>
<dbReference type="Proteomes" id="UP001148018">
    <property type="component" value="Unassembled WGS sequence"/>
</dbReference>
<evidence type="ECO:0000313" key="1">
    <source>
        <dbReference type="EMBL" id="KAJ3585535.1"/>
    </source>
</evidence>
<comment type="caution">
    <text evidence="1">The sequence shown here is derived from an EMBL/GenBank/DDBJ whole genome shotgun (WGS) entry which is preliminary data.</text>
</comment>
<keyword evidence="2" id="KW-1185">Reference proteome</keyword>